<dbReference type="PANTHER" id="PTHR35936:SF6">
    <property type="entry name" value="AMINO ACID ABC TRANSPORTER SUBSTRATE-BINDING PAAT FAMILY PROTEIN"/>
    <property type="match status" value="1"/>
</dbReference>
<dbReference type="SUPFAM" id="SSF53850">
    <property type="entry name" value="Periplasmic binding protein-like II"/>
    <property type="match status" value="1"/>
</dbReference>
<feature type="domain" description="Solute-binding protein family 3/N-terminal" evidence="4">
    <location>
        <begin position="28"/>
        <end position="123"/>
    </location>
</feature>
<proteinExistence type="inferred from homology"/>
<dbReference type="AlphaFoldDB" id="A0AAE9YJP7"/>
<name>A0AAE9YJP7_9GAMM</name>
<evidence type="ECO:0000256" key="2">
    <source>
        <dbReference type="ARBA" id="ARBA00022729"/>
    </source>
</evidence>
<keyword evidence="2 3" id="KW-0732">Signal</keyword>
<evidence type="ECO:0000313" key="5">
    <source>
        <dbReference type="EMBL" id="WDD97055.1"/>
    </source>
</evidence>
<reference evidence="5 6" key="1">
    <citation type="journal article" date="2015" name="Genome Announc.">
        <title>Draft Genome Sequences of Marine Isolates of Thalassomonas viridans and Thalassomonas actiniarum.</title>
        <authorList>
            <person name="Olonade I."/>
            <person name="van Zyl L.J."/>
            <person name="Trindade M."/>
        </authorList>
    </citation>
    <scope>NUCLEOTIDE SEQUENCE [LARGE SCALE GENOMIC DNA]</scope>
    <source>
        <strain evidence="5 6">A5K-106</strain>
    </source>
</reference>
<evidence type="ECO:0000313" key="6">
    <source>
        <dbReference type="Proteomes" id="UP000032568"/>
    </source>
</evidence>
<accession>A0AAE9YJP7</accession>
<dbReference type="Proteomes" id="UP000032568">
    <property type="component" value="Chromosome"/>
</dbReference>
<protein>
    <submittedName>
        <fullName evidence="5">Transporter substrate-binding domain-containing protein</fullName>
    </submittedName>
</protein>
<feature type="signal peptide" evidence="3">
    <location>
        <begin position="1"/>
        <end position="19"/>
    </location>
</feature>
<organism evidence="5 6">
    <name type="scientific">Thalassomonas actiniarum</name>
    <dbReference type="NCBI Taxonomy" id="485447"/>
    <lineage>
        <taxon>Bacteria</taxon>
        <taxon>Pseudomonadati</taxon>
        <taxon>Pseudomonadota</taxon>
        <taxon>Gammaproteobacteria</taxon>
        <taxon>Alteromonadales</taxon>
        <taxon>Colwelliaceae</taxon>
        <taxon>Thalassomonas</taxon>
    </lineage>
</organism>
<reference evidence="5 6" key="2">
    <citation type="journal article" date="2022" name="Mar. Drugs">
        <title>Bioassay-Guided Fractionation Leads to the Detection of Cholic Acid Generated by the Rare Thalassomonas sp.</title>
        <authorList>
            <person name="Pheiffer F."/>
            <person name="Schneider Y.K."/>
            <person name="Hansen E.H."/>
            <person name="Andersen J.H."/>
            <person name="Isaksson J."/>
            <person name="Busche T."/>
            <person name="R C."/>
            <person name="Kalinowski J."/>
            <person name="Zyl L.V."/>
            <person name="Trindade M."/>
        </authorList>
    </citation>
    <scope>NUCLEOTIDE SEQUENCE [LARGE SCALE GENOMIC DNA]</scope>
    <source>
        <strain evidence="5 6">A5K-106</strain>
    </source>
</reference>
<keyword evidence="6" id="KW-1185">Reference proteome</keyword>
<dbReference type="EMBL" id="CP059735">
    <property type="protein sequence ID" value="WDD97055.1"/>
    <property type="molecule type" value="Genomic_DNA"/>
</dbReference>
<dbReference type="Gene3D" id="3.40.190.10">
    <property type="entry name" value="Periplasmic binding protein-like II"/>
    <property type="match status" value="2"/>
</dbReference>
<dbReference type="Pfam" id="PF00497">
    <property type="entry name" value="SBP_bac_3"/>
    <property type="match status" value="1"/>
</dbReference>
<evidence type="ECO:0000256" key="3">
    <source>
        <dbReference type="SAM" id="SignalP"/>
    </source>
</evidence>
<dbReference type="PANTHER" id="PTHR35936">
    <property type="entry name" value="MEMBRANE-BOUND LYTIC MUREIN TRANSGLYCOSYLASE F"/>
    <property type="match status" value="1"/>
</dbReference>
<gene>
    <name evidence="5" type="ORF">SG35_017025</name>
</gene>
<dbReference type="KEGG" id="tact:SG35_017025"/>
<feature type="chain" id="PRO_5041969085" evidence="3">
    <location>
        <begin position="20"/>
        <end position="242"/>
    </location>
</feature>
<dbReference type="RefSeq" id="WP_044831680.1">
    <property type="nucleotide sequence ID" value="NZ_CP059735.1"/>
</dbReference>
<dbReference type="InterPro" id="IPR001638">
    <property type="entry name" value="Solute-binding_3/MltF_N"/>
</dbReference>
<evidence type="ECO:0000259" key="4">
    <source>
        <dbReference type="Pfam" id="PF00497"/>
    </source>
</evidence>
<comment type="similarity">
    <text evidence="1">Belongs to the bacterial solute-binding protein 3 family.</text>
</comment>
<sequence>MLKLFLLSLLMFLSQPVAAQENICHKVVLGGSNRWFPVAFVAKDTEHPQGIGYDLIRHIGDKMALKLEFKAWLPWKRGLKYLESGQLDMMSALYWNEPRGAIFQYPRPYFYNKSYIFVLNDKVFPYQHYADLKGLTGIYLSGSSFGEDFGRIIREKKLQLQELSDKKVMIRALFSGLTDYLIHDHADMFSYLKQRQLHTTSVALPTLLAALAVHFAFSRKSPVRCYYPKLTANSSGHRLTGL</sequence>
<evidence type="ECO:0000256" key="1">
    <source>
        <dbReference type="ARBA" id="ARBA00010333"/>
    </source>
</evidence>